<comment type="similarity">
    <text evidence="1">Belongs to the cytidine and deoxycytidylate deaminase family. ADAT2 subfamily.</text>
</comment>
<comment type="subunit">
    <text evidence="2 8">Homodimer.</text>
</comment>
<reference evidence="12 13" key="1">
    <citation type="submission" date="2018-08" db="EMBL/GenBank/DDBJ databases">
        <title>A genome reference for cultivated species of the human gut microbiota.</title>
        <authorList>
            <person name="Zou Y."/>
            <person name="Xue W."/>
            <person name="Luo G."/>
        </authorList>
    </citation>
    <scope>NUCLEOTIDE SEQUENCE [LARGE SCALE GENOMIC DNA]</scope>
    <source>
        <strain evidence="11 12">AF10-31</strain>
        <strain evidence="10 13">AF22-10AC</strain>
    </source>
</reference>
<name>A0A413CYT8_9FIRM</name>
<feature type="binding site" evidence="8">
    <location>
        <position position="82"/>
    </location>
    <ligand>
        <name>Zn(2+)</name>
        <dbReference type="ChEBI" id="CHEBI:29105"/>
        <note>catalytic</note>
    </ligand>
</feature>
<dbReference type="InterPro" id="IPR002125">
    <property type="entry name" value="CMP_dCMP_dom"/>
</dbReference>
<keyword evidence="4 8" id="KW-0479">Metal-binding</keyword>
<dbReference type="PROSITE" id="PS00903">
    <property type="entry name" value="CYT_DCMP_DEAMINASES_1"/>
    <property type="match status" value="1"/>
</dbReference>
<dbReference type="NCBIfam" id="NF008113">
    <property type="entry name" value="PRK10860.1"/>
    <property type="match status" value="1"/>
</dbReference>
<dbReference type="GO" id="GO:0002100">
    <property type="term" value="P:tRNA wobble adenosine to inosine editing"/>
    <property type="evidence" value="ECO:0007669"/>
    <property type="project" value="UniProtKB-UniRule"/>
</dbReference>
<accession>A0A413CYT8</accession>
<evidence type="ECO:0000313" key="12">
    <source>
        <dbReference type="Proteomes" id="UP000284651"/>
    </source>
</evidence>
<dbReference type="InterPro" id="IPR058535">
    <property type="entry name" value="MafB19-deam"/>
</dbReference>
<evidence type="ECO:0000256" key="1">
    <source>
        <dbReference type="ARBA" id="ARBA00010669"/>
    </source>
</evidence>
<dbReference type="AlphaFoldDB" id="A0A413CYT8"/>
<dbReference type="PANTHER" id="PTHR11079:SF202">
    <property type="entry name" value="TRNA-SPECIFIC ADENOSINE DEAMINASE"/>
    <property type="match status" value="1"/>
</dbReference>
<comment type="function">
    <text evidence="8">Catalyzes the deamination of adenosine to inosine at the wobble position 34 of tRNA(Arg2).</text>
</comment>
<dbReference type="PROSITE" id="PS51747">
    <property type="entry name" value="CYT_DCMP_DEAMINASES_2"/>
    <property type="match status" value="1"/>
</dbReference>
<evidence type="ECO:0000313" key="10">
    <source>
        <dbReference type="EMBL" id="RGS44686.1"/>
    </source>
</evidence>
<dbReference type="Pfam" id="PF14437">
    <property type="entry name" value="MafB19-deam"/>
    <property type="match status" value="1"/>
</dbReference>
<dbReference type="EC" id="3.5.4.33" evidence="8"/>
<evidence type="ECO:0000259" key="9">
    <source>
        <dbReference type="PROSITE" id="PS51747"/>
    </source>
</evidence>
<dbReference type="SUPFAM" id="SSF53927">
    <property type="entry name" value="Cytidine deaminase-like"/>
    <property type="match status" value="1"/>
</dbReference>
<feature type="binding site" evidence="8">
    <location>
        <position position="85"/>
    </location>
    <ligand>
        <name>Zn(2+)</name>
        <dbReference type="ChEBI" id="CHEBI:29105"/>
        <note>catalytic</note>
    </ligand>
</feature>
<dbReference type="Gene3D" id="3.40.140.10">
    <property type="entry name" value="Cytidine Deaminase, domain 2"/>
    <property type="match status" value="1"/>
</dbReference>
<comment type="catalytic activity">
    <reaction evidence="7 8">
        <text>adenosine(34) in tRNA + H2O + H(+) = inosine(34) in tRNA + NH4(+)</text>
        <dbReference type="Rhea" id="RHEA:43168"/>
        <dbReference type="Rhea" id="RHEA-COMP:10373"/>
        <dbReference type="Rhea" id="RHEA-COMP:10374"/>
        <dbReference type="ChEBI" id="CHEBI:15377"/>
        <dbReference type="ChEBI" id="CHEBI:15378"/>
        <dbReference type="ChEBI" id="CHEBI:28938"/>
        <dbReference type="ChEBI" id="CHEBI:74411"/>
        <dbReference type="ChEBI" id="CHEBI:82852"/>
        <dbReference type="EC" id="3.5.4.33"/>
    </reaction>
</comment>
<dbReference type="Proteomes" id="UP000285274">
    <property type="component" value="Unassembled WGS sequence"/>
</dbReference>
<dbReference type="InterPro" id="IPR016192">
    <property type="entry name" value="APOBEC/CMP_deaminase_Zn-bd"/>
</dbReference>
<evidence type="ECO:0000256" key="2">
    <source>
        <dbReference type="ARBA" id="ARBA00011738"/>
    </source>
</evidence>
<keyword evidence="6 8" id="KW-0862">Zinc</keyword>
<gene>
    <name evidence="8" type="primary">tadA</name>
    <name evidence="11" type="ORF">DWV56_01080</name>
    <name evidence="10" type="ORF">DWX92_10180</name>
</gene>
<dbReference type="GO" id="GO:0008270">
    <property type="term" value="F:zinc ion binding"/>
    <property type="evidence" value="ECO:0007669"/>
    <property type="project" value="UniProtKB-UniRule"/>
</dbReference>
<comment type="caution">
    <text evidence="11">The sequence shown here is derived from an EMBL/GenBank/DDBJ whole genome shotgun (WGS) entry which is preliminary data.</text>
</comment>
<dbReference type="EMBL" id="QRVM01000059">
    <property type="protein sequence ID" value="RGS44686.1"/>
    <property type="molecule type" value="Genomic_DNA"/>
</dbReference>
<dbReference type="GO" id="GO:0052717">
    <property type="term" value="F:tRNA-specific adenosine-34 deaminase activity"/>
    <property type="evidence" value="ECO:0007669"/>
    <property type="project" value="UniProtKB-UniRule"/>
</dbReference>
<dbReference type="CDD" id="cd01285">
    <property type="entry name" value="nucleoside_deaminase"/>
    <property type="match status" value="1"/>
</dbReference>
<dbReference type="InterPro" id="IPR028883">
    <property type="entry name" value="tRNA_aden_deaminase"/>
</dbReference>
<dbReference type="Proteomes" id="UP000284651">
    <property type="component" value="Unassembled WGS sequence"/>
</dbReference>
<keyword evidence="3 8" id="KW-0819">tRNA processing</keyword>
<comment type="cofactor">
    <cofactor evidence="8">
        <name>Zn(2+)</name>
        <dbReference type="ChEBI" id="CHEBI:29105"/>
    </cofactor>
    <text evidence="8">Binds 1 zinc ion per subunit.</text>
</comment>
<dbReference type="PANTHER" id="PTHR11079">
    <property type="entry name" value="CYTOSINE DEAMINASE FAMILY MEMBER"/>
    <property type="match status" value="1"/>
</dbReference>
<evidence type="ECO:0000256" key="3">
    <source>
        <dbReference type="ARBA" id="ARBA00022694"/>
    </source>
</evidence>
<dbReference type="FunFam" id="3.40.140.10:FF:000005">
    <property type="entry name" value="tRNA-specific adenosine deaminase"/>
    <property type="match status" value="1"/>
</dbReference>
<keyword evidence="5 8" id="KW-0378">Hydrolase</keyword>
<evidence type="ECO:0000256" key="6">
    <source>
        <dbReference type="ARBA" id="ARBA00022833"/>
    </source>
</evidence>
<evidence type="ECO:0000256" key="7">
    <source>
        <dbReference type="ARBA" id="ARBA00048045"/>
    </source>
</evidence>
<dbReference type="EMBL" id="QSAT01000002">
    <property type="protein sequence ID" value="RGW76702.1"/>
    <property type="molecule type" value="Genomic_DNA"/>
</dbReference>
<feature type="domain" description="CMP/dCMP-type deaminase" evidence="9">
    <location>
        <begin position="1"/>
        <end position="110"/>
    </location>
</feature>
<dbReference type="InterPro" id="IPR016193">
    <property type="entry name" value="Cytidine_deaminase-like"/>
</dbReference>
<protein>
    <recommendedName>
        <fullName evidence="8">tRNA-specific adenosine deaminase</fullName>
        <ecNumber evidence="8">3.5.4.33</ecNumber>
    </recommendedName>
</protein>
<evidence type="ECO:0000256" key="4">
    <source>
        <dbReference type="ARBA" id="ARBA00022723"/>
    </source>
</evidence>
<evidence type="ECO:0000256" key="5">
    <source>
        <dbReference type="ARBA" id="ARBA00022801"/>
    </source>
</evidence>
<feature type="binding site" evidence="8">
    <location>
        <position position="52"/>
    </location>
    <ligand>
        <name>Zn(2+)</name>
        <dbReference type="ChEBI" id="CHEBI:29105"/>
        <note>catalytic</note>
    </ligand>
</feature>
<proteinExistence type="inferred from homology"/>
<feature type="active site" description="Proton donor" evidence="8">
    <location>
        <position position="54"/>
    </location>
</feature>
<evidence type="ECO:0000313" key="11">
    <source>
        <dbReference type="EMBL" id="RGW76702.1"/>
    </source>
</evidence>
<dbReference type="HAMAP" id="MF_00972">
    <property type="entry name" value="tRNA_aden_deaminase"/>
    <property type="match status" value="1"/>
</dbReference>
<sequence length="159" mass="18109">MDDVKWMKEAIKQAKKAESYDEVPIGCVIVKDDKIIARGYNKRETLQQSIAHAEIMAIQKACKKLGTWRLEDCVLYVTLEPCPMCAGAIIQSRIKEVVYGATDPKGGCVGTCTNLFEVSEFNHHPIYRRGILESDCSDLLKHFFKKKRDMKKSRNHNSD</sequence>
<evidence type="ECO:0000313" key="13">
    <source>
        <dbReference type="Proteomes" id="UP000285274"/>
    </source>
</evidence>
<evidence type="ECO:0000256" key="8">
    <source>
        <dbReference type="HAMAP-Rule" id="MF_00972"/>
    </source>
</evidence>
<organism evidence="11 12">
    <name type="scientific">Holdemanella biformis</name>
    <dbReference type="NCBI Taxonomy" id="1735"/>
    <lineage>
        <taxon>Bacteria</taxon>
        <taxon>Bacillati</taxon>
        <taxon>Bacillota</taxon>
        <taxon>Erysipelotrichia</taxon>
        <taxon>Erysipelotrichales</taxon>
        <taxon>Erysipelotrichaceae</taxon>
        <taxon>Holdemanella</taxon>
    </lineage>
</organism>